<dbReference type="RefSeq" id="WP_141999364.1">
    <property type="nucleotide sequence ID" value="NZ_VFML01000001.1"/>
</dbReference>
<dbReference type="Proteomes" id="UP000320876">
    <property type="component" value="Unassembled WGS sequence"/>
</dbReference>
<evidence type="ECO:0000313" key="2">
    <source>
        <dbReference type="EMBL" id="TQJ03588.1"/>
    </source>
</evidence>
<feature type="region of interest" description="Disordered" evidence="1">
    <location>
        <begin position="77"/>
        <end position="97"/>
    </location>
</feature>
<evidence type="ECO:0000313" key="3">
    <source>
        <dbReference type="Proteomes" id="UP000320876"/>
    </source>
</evidence>
<protein>
    <submittedName>
        <fullName evidence="2">Uncharacterized protein</fullName>
    </submittedName>
</protein>
<proteinExistence type="predicted"/>
<sequence length="97" mass="9849">MNITAGNIGKLAGDFETAKGRVTGVAGENPFGAMDTSDGISSALGSFTSGMQAELAAAARLMTATSEALRDAAKVTAETDEAARDSLTVHNPDDMRA</sequence>
<reference evidence="2 3" key="1">
    <citation type="submission" date="2019-06" db="EMBL/GenBank/DDBJ databases">
        <title>Sequencing the genomes of 1000 actinobacteria strains.</title>
        <authorList>
            <person name="Klenk H.-P."/>
        </authorList>
    </citation>
    <scope>NUCLEOTIDE SEQUENCE [LARGE SCALE GENOMIC DNA]</scope>
    <source>
        <strain evidence="2 3">DSM 45679</strain>
    </source>
</reference>
<organism evidence="2 3">
    <name type="scientific">Amycolatopsis cihanbeyliensis</name>
    <dbReference type="NCBI Taxonomy" id="1128664"/>
    <lineage>
        <taxon>Bacteria</taxon>
        <taxon>Bacillati</taxon>
        <taxon>Actinomycetota</taxon>
        <taxon>Actinomycetes</taxon>
        <taxon>Pseudonocardiales</taxon>
        <taxon>Pseudonocardiaceae</taxon>
        <taxon>Amycolatopsis</taxon>
    </lineage>
</organism>
<accession>A0A542DKG7</accession>
<dbReference type="AlphaFoldDB" id="A0A542DKG7"/>
<evidence type="ECO:0000256" key="1">
    <source>
        <dbReference type="SAM" id="MobiDB-lite"/>
    </source>
</evidence>
<dbReference type="EMBL" id="VFML01000001">
    <property type="protein sequence ID" value="TQJ03588.1"/>
    <property type="molecule type" value="Genomic_DNA"/>
</dbReference>
<keyword evidence="3" id="KW-1185">Reference proteome</keyword>
<comment type="caution">
    <text evidence="2">The sequence shown here is derived from an EMBL/GenBank/DDBJ whole genome shotgun (WGS) entry which is preliminary data.</text>
</comment>
<name>A0A542DKG7_AMYCI</name>
<gene>
    <name evidence="2" type="ORF">FB471_3350</name>
</gene>